<dbReference type="PANTHER" id="PTHR34183">
    <property type="entry name" value="ENDOLYTIC PEPTIDOGLYCAN TRANSGLYCOSYLASE RLPA"/>
    <property type="match status" value="1"/>
</dbReference>
<feature type="domain" description="RlpA-like protein double-psi beta-barrel" evidence="6">
    <location>
        <begin position="5"/>
        <end position="94"/>
    </location>
</feature>
<dbReference type="InterPro" id="IPR034718">
    <property type="entry name" value="RlpA"/>
</dbReference>
<evidence type="ECO:0000313" key="8">
    <source>
        <dbReference type="Proteomes" id="UP001204015"/>
    </source>
</evidence>
<keyword evidence="2 3" id="KW-0961">Cell wall biogenesis/degradation</keyword>
<comment type="similarity">
    <text evidence="3 4">Belongs to the RlpA family.</text>
</comment>
<evidence type="ECO:0000256" key="5">
    <source>
        <dbReference type="SAM" id="MobiDB-lite"/>
    </source>
</evidence>
<feature type="compositionally biased region" description="Polar residues" evidence="5">
    <location>
        <begin position="185"/>
        <end position="198"/>
    </location>
</feature>
<sequence length="213" mass="24002">MQSQQRGKASFYSKRSTGARTASGERLHHDSLVCAHRFYPFGTRLRVTNLNNGRAVIVRVIDRGPFGRQRIIDLSWAAAKAIGMIGQGVATVKVEVVQDPVPFRPNDDLNLPDVDFEVAEAGYSFIEHWKETETAENRSSSESANSGKRESSSRHAKGRSGARRTERYQKGKNTARAETDKNDNLQKQSSKGKSNSWRNVFEKLRHWEKGLLK</sequence>
<dbReference type="SUPFAM" id="SSF50685">
    <property type="entry name" value="Barwin-like endoglucanases"/>
    <property type="match status" value="1"/>
</dbReference>
<evidence type="ECO:0000256" key="3">
    <source>
        <dbReference type="HAMAP-Rule" id="MF_02071"/>
    </source>
</evidence>
<proteinExistence type="inferred from homology"/>
<dbReference type="CDD" id="cd22268">
    <property type="entry name" value="DPBB_RlpA-like"/>
    <property type="match status" value="1"/>
</dbReference>
<dbReference type="NCBIfam" id="TIGR00413">
    <property type="entry name" value="rlpA"/>
    <property type="match status" value="1"/>
</dbReference>
<comment type="caution">
    <text evidence="7">The sequence shown here is derived from an EMBL/GenBank/DDBJ whole genome shotgun (WGS) entry which is preliminary data.</text>
</comment>
<keyword evidence="8" id="KW-1185">Reference proteome</keyword>
<organism evidence="7 8">
    <name type="scientific">Segatella cerevisiae</name>
    <dbReference type="NCBI Taxonomy" id="2053716"/>
    <lineage>
        <taxon>Bacteria</taxon>
        <taxon>Pseudomonadati</taxon>
        <taxon>Bacteroidota</taxon>
        <taxon>Bacteroidia</taxon>
        <taxon>Bacteroidales</taxon>
        <taxon>Prevotellaceae</taxon>
        <taxon>Segatella</taxon>
    </lineage>
</organism>
<feature type="region of interest" description="Disordered" evidence="5">
    <location>
        <begin position="132"/>
        <end position="199"/>
    </location>
</feature>
<protein>
    <recommendedName>
        <fullName evidence="3">Probable endolytic peptidoglycan transglycosylase RlpA</fullName>
        <ecNumber evidence="3">4.2.2.-</ecNumber>
    </recommendedName>
</protein>
<dbReference type="InterPro" id="IPR009009">
    <property type="entry name" value="RlpA-like_DPBB"/>
</dbReference>
<keyword evidence="1 3" id="KW-0456">Lyase</keyword>
<evidence type="ECO:0000256" key="1">
    <source>
        <dbReference type="ARBA" id="ARBA00023239"/>
    </source>
</evidence>
<dbReference type="EC" id="4.2.2.-" evidence="3"/>
<evidence type="ECO:0000259" key="6">
    <source>
        <dbReference type="Pfam" id="PF03330"/>
    </source>
</evidence>
<dbReference type="InterPro" id="IPR036908">
    <property type="entry name" value="RlpA-like_sf"/>
</dbReference>
<dbReference type="InterPro" id="IPR012997">
    <property type="entry name" value="RplA"/>
</dbReference>
<feature type="compositionally biased region" description="Polar residues" evidence="5">
    <location>
        <begin position="1"/>
        <end position="20"/>
    </location>
</feature>
<dbReference type="RefSeq" id="WP_252761977.1">
    <property type="nucleotide sequence ID" value="NZ_JAMXLY010000097.1"/>
</dbReference>
<evidence type="ECO:0000256" key="2">
    <source>
        <dbReference type="ARBA" id="ARBA00023316"/>
    </source>
</evidence>
<evidence type="ECO:0000256" key="4">
    <source>
        <dbReference type="RuleBase" id="RU003495"/>
    </source>
</evidence>
<evidence type="ECO:0000313" key="7">
    <source>
        <dbReference type="EMBL" id="MCO6026629.1"/>
    </source>
</evidence>
<dbReference type="Proteomes" id="UP001204015">
    <property type="component" value="Unassembled WGS sequence"/>
</dbReference>
<comment type="function">
    <text evidence="3">Lytic transglycosylase with a strong preference for naked glycan strands that lack stem peptides.</text>
</comment>
<gene>
    <name evidence="3" type="primary">rlpA</name>
    <name evidence="7" type="ORF">NG821_12430</name>
</gene>
<dbReference type="PANTHER" id="PTHR34183:SF1">
    <property type="entry name" value="ENDOLYTIC PEPTIDOGLYCAN TRANSGLYCOSYLASE RLPA"/>
    <property type="match status" value="1"/>
</dbReference>
<dbReference type="HAMAP" id="MF_02071">
    <property type="entry name" value="RlpA"/>
    <property type="match status" value="1"/>
</dbReference>
<reference evidence="7 8" key="1">
    <citation type="submission" date="2022-06" db="EMBL/GenBank/DDBJ databases">
        <title>A taxonomic note on the genus Prevotella: Description of four novel genera and emended description of the genera Hallella and Xylanibacter.</title>
        <authorList>
            <person name="Hitch T.C.A."/>
        </authorList>
    </citation>
    <scope>NUCLEOTIDE SEQUENCE [LARGE SCALE GENOMIC DNA]</scope>
    <source>
        <strain evidence="7 8">DSM 100619</strain>
    </source>
</reference>
<dbReference type="Pfam" id="PF03330">
    <property type="entry name" value="DPBB_1"/>
    <property type="match status" value="1"/>
</dbReference>
<feature type="compositionally biased region" description="Low complexity" evidence="5">
    <location>
        <begin position="137"/>
        <end position="146"/>
    </location>
</feature>
<feature type="compositionally biased region" description="Basic and acidic residues" evidence="5">
    <location>
        <begin position="163"/>
        <end position="184"/>
    </location>
</feature>
<name>A0ABT1C027_9BACT</name>
<dbReference type="EMBL" id="JAMXLY010000097">
    <property type="protein sequence ID" value="MCO6026629.1"/>
    <property type="molecule type" value="Genomic_DNA"/>
</dbReference>
<feature type="region of interest" description="Disordered" evidence="5">
    <location>
        <begin position="1"/>
        <end position="23"/>
    </location>
</feature>
<dbReference type="Gene3D" id="2.40.40.10">
    <property type="entry name" value="RlpA-like domain"/>
    <property type="match status" value="1"/>
</dbReference>
<accession>A0ABT1C027</accession>